<organism evidence="9 10">
    <name type="scientific">Tumebacillus algifaecis</name>
    <dbReference type="NCBI Taxonomy" id="1214604"/>
    <lineage>
        <taxon>Bacteria</taxon>
        <taxon>Bacillati</taxon>
        <taxon>Bacillota</taxon>
        <taxon>Bacilli</taxon>
        <taxon>Bacillales</taxon>
        <taxon>Alicyclobacillaceae</taxon>
        <taxon>Tumebacillus</taxon>
    </lineage>
</organism>
<dbReference type="GO" id="GO:0044550">
    <property type="term" value="P:secondary metabolite biosynthetic process"/>
    <property type="evidence" value="ECO:0007669"/>
    <property type="project" value="UniProtKB-ARBA"/>
</dbReference>
<dbReference type="GO" id="GO:0006633">
    <property type="term" value="P:fatty acid biosynthetic process"/>
    <property type="evidence" value="ECO:0007669"/>
    <property type="project" value="InterPro"/>
</dbReference>
<dbReference type="InterPro" id="IPR018201">
    <property type="entry name" value="Ketoacyl_synth_AS"/>
</dbReference>
<dbReference type="CDD" id="cd00833">
    <property type="entry name" value="PKS"/>
    <property type="match status" value="1"/>
</dbReference>
<evidence type="ECO:0000256" key="2">
    <source>
        <dbReference type="ARBA" id="ARBA00022553"/>
    </source>
</evidence>
<dbReference type="EMBL" id="CP022657">
    <property type="protein sequence ID" value="ASS77200.1"/>
    <property type="molecule type" value="Genomic_DNA"/>
</dbReference>
<dbReference type="InterPro" id="IPR016036">
    <property type="entry name" value="Malonyl_transacylase_ACP-bd"/>
</dbReference>
<dbReference type="Pfam" id="PF00109">
    <property type="entry name" value="ketoacyl-synt"/>
    <property type="match status" value="1"/>
</dbReference>
<dbReference type="PANTHER" id="PTHR43775:SF51">
    <property type="entry name" value="INACTIVE PHENOLPHTHIOCEROL SYNTHESIS POLYKETIDE SYNTHASE TYPE I PKS1-RELATED"/>
    <property type="match status" value="1"/>
</dbReference>
<dbReference type="FunFam" id="1.10.1200.10:FF:000016">
    <property type="entry name" value="Non-ribosomal peptide synthase"/>
    <property type="match status" value="1"/>
</dbReference>
<dbReference type="Gene3D" id="3.40.47.10">
    <property type="match status" value="1"/>
</dbReference>
<dbReference type="FunFam" id="3.40.47.10:FF:000042">
    <property type="entry name" value="Polyketide synthase Pks13"/>
    <property type="match status" value="1"/>
</dbReference>
<dbReference type="SMART" id="SM00825">
    <property type="entry name" value="PKS_KS"/>
    <property type="match status" value="1"/>
</dbReference>
<dbReference type="InterPro" id="IPR036291">
    <property type="entry name" value="NAD(P)-bd_dom_sf"/>
</dbReference>
<dbReference type="CDD" id="cd08953">
    <property type="entry name" value="KR_2_SDR_x"/>
    <property type="match status" value="1"/>
</dbReference>
<dbReference type="InterPro" id="IPR001227">
    <property type="entry name" value="Ac_transferase_dom_sf"/>
</dbReference>
<dbReference type="Pfam" id="PF21394">
    <property type="entry name" value="Beta-ketacyl_N"/>
    <property type="match status" value="1"/>
</dbReference>
<dbReference type="PANTHER" id="PTHR43775">
    <property type="entry name" value="FATTY ACID SYNTHASE"/>
    <property type="match status" value="1"/>
</dbReference>
<feature type="domain" description="Carrier" evidence="7">
    <location>
        <begin position="1389"/>
        <end position="1464"/>
    </location>
</feature>
<dbReference type="InterPro" id="IPR014043">
    <property type="entry name" value="Acyl_transferase_dom"/>
</dbReference>
<dbReference type="SMART" id="SM00823">
    <property type="entry name" value="PKS_PP"/>
    <property type="match status" value="1"/>
</dbReference>
<dbReference type="GO" id="GO:0031177">
    <property type="term" value="F:phosphopantetheine binding"/>
    <property type="evidence" value="ECO:0007669"/>
    <property type="project" value="InterPro"/>
</dbReference>
<dbReference type="PROSITE" id="PS52004">
    <property type="entry name" value="KS3_2"/>
    <property type="match status" value="1"/>
</dbReference>
<evidence type="ECO:0000256" key="5">
    <source>
        <dbReference type="ARBA" id="ARBA00023098"/>
    </source>
</evidence>
<dbReference type="InterPro" id="IPR036736">
    <property type="entry name" value="ACP-like_sf"/>
</dbReference>
<dbReference type="PROSITE" id="PS50075">
    <property type="entry name" value="CARRIER"/>
    <property type="match status" value="1"/>
</dbReference>
<keyword evidence="10" id="KW-1185">Reference proteome</keyword>
<evidence type="ECO:0000256" key="6">
    <source>
        <dbReference type="ARBA" id="ARBA00023268"/>
    </source>
</evidence>
<evidence type="ECO:0000256" key="3">
    <source>
        <dbReference type="ARBA" id="ARBA00022679"/>
    </source>
</evidence>
<keyword evidence="4" id="KW-0276">Fatty acid metabolism</keyword>
<dbReference type="SUPFAM" id="SSF52151">
    <property type="entry name" value="FabD/lysophospholipase-like"/>
    <property type="match status" value="1"/>
</dbReference>
<dbReference type="GO" id="GO:0004315">
    <property type="term" value="F:3-oxoacyl-[acyl-carrier-protein] synthase activity"/>
    <property type="evidence" value="ECO:0007669"/>
    <property type="project" value="InterPro"/>
</dbReference>
<dbReference type="KEGG" id="tab:CIG75_11065"/>
<dbReference type="SMART" id="SM00827">
    <property type="entry name" value="PKS_AT"/>
    <property type="match status" value="1"/>
</dbReference>
<dbReference type="OrthoDB" id="9765680at2"/>
<proteinExistence type="predicted"/>
<dbReference type="InterPro" id="IPR020806">
    <property type="entry name" value="PKS_PP-bd"/>
</dbReference>
<dbReference type="InterPro" id="IPR013968">
    <property type="entry name" value="PKS_KR"/>
</dbReference>
<dbReference type="Pfam" id="PF08659">
    <property type="entry name" value="KR"/>
    <property type="match status" value="1"/>
</dbReference>
<dbReference type="InterPro" id="IPR050091">
    <property type="entry name" value="PKS_NRPS_Biosynth_Enz"/>
</dbReference>
<dbReference type="InterPro" id="IPR049490">
    <property type="entry name" value="C883_1060-like_KR_N"/>
</dbReference>
<dbReference type="InterPro" id="IPR057326">
    <property type="entry name" value="KR_dom"/>
</dbReference>
<dbReference type="SUPFAM" id="SSF47336">
    <property type="entry name" value="ACP-like"/>
    <property type="match status" value="1"/>
</dbReference>
<dbReference type="InterPro" id="IPR016039">
    <property type="entry name" value="Thiolase-like"/>
</dbReference>
<dbReference type="InterPro" id="IPR014031">
    <property type="entry name" value="Ketoacyl_synth_C"/>
</dbReference>
<dbReference type="Gene3D" id="3.30.70.3290">
    <property type="match status" value="2"/>
</dbReference>
<dbReference type="InterPro" id="IPR009081">
    <property type="entry name" value="PP-bd_ACP"/>
</dbReference>
<evidence type="ECO:0000259" key="8">
    <source>
        <dbReference type="PROSITE" id="PS52004"/>
    </source>
</evidence>
<keyword evidence="3" id="KW-0808">Transferase</keyword>
<dbReference type="InterPro" id="IPR020841">
    <property type="entry name" value="PKS_Beta-ketoAc_synthase_dom"/>
</dbReference>
<dbReference type="Pfam" id="PF22621">
    <property type="entry name" value="CurL-like_PKS_C"/>
    <property type="match status" value="1"/>
</dbReference>
<dbReference type="SUPFAM" id="SSF51735">
    <property type="entry name" value="NAD(P)-binding Rossmann-fold domains"/>
    <property type="match status" value="2"/>
</dbReference>
<protein>
    <submittedName>
        <fullName evidence="9">Uncharacterized protein</fullName>
    </submittedName>
</protein>
<evidence type="ECO:0000313" key="10">
    <source>
        <dbReference type="Proteomes" id="UP000214688"/>
    </source>
</evidence>
<evidence type="ECO:0000259" key="7">
    <source>
        <dbReference type="PROSITE" id="PS50075"/>
    </source>
</evidence>
<evidence type="ECO:0000256" key="4">
    <source>
        <dbReference type="ARBA" id="ARBA00022832"/>
    </source>
</evidence>
<dbReference type="Gene3D" id="3.40.50.1820">
    <property type="entry name" value="alpha/beta hydrolase"/>
    <property type="match status" value="1"/>
</dbReference>
<dbReference type="Gene3D" id="3.40.50.720">
    <property type="entry name" value="NAD(P)-binding Rossmann-like Domain"/>
    <property type="match status" value="1"/>
</dbReference>
<dbReference type="Pfam" id="PF00698">
    <property type="entry name" value="Acyl_transf_1"/>
    <property type="match status" value="2"/>
</dbReference>
<dbReference type="PROSITE" id="PS00012">
    <property type="entry name" value="PHOSPHOPANTETHEINE"/>
    <property type="match status" value="1"/>
</dbReference>
<dbReference type="Pfam" id="PF00550">
    <property type="entry name" value="PP-binding"/>
    <property type="match status" value="1"/>
</dbReference>
<dbReference type="InterPro" id="IPR014030">
    <property type="entry name" value="Ketoacyl_synth_N"/>
</dbReference>
<keyword evidence="1" id="KW-0596">Phosphopantetheine</keyword>
<evidence type="ECO:0000256" key="1">
    <source>
        <dbReference type="ARBA" id="ARBA00022450"/>
    </source>
</evidence>
<dbReference type="Proteomes" id="UP000214688">
    <property type="component" value="Chromosome"/>
</dbReference>
<keyword evidence="6" id="KW-0511">Multifunctional enzyme</keyword>
<dbReference type="InterPro" id="IPR006162">
    <property type="entry name" value="Ppantetheine_attach_site"/>
</dbReference>
<dbReference type="Pfam" id="PF02801">
    <property type="entry name" value="Ketoacyl-synt_C"/>
    <property type="match status" value="1"/>
</dbReference>
<dbReference type="Gene3D" id="3.40.366.10">
    <property type="entry name" value="Malonyl-Coenzyme A Acyl Carrier Protein, domain 2"/>
    <property type="match status" value="2"/>
</dbReference>
<feature type="domain" description="Ketosynthase family 3 (KS3)" evidence="8">
    <location>
        <begin position="1"/>
        <end position="419"/>
    </location>
</feature>
<dbReference type="PROSITE" id="PS00606">
    <property type="entry name" value="KS3_1"/>
    <property type="match status" value="1"/>
</dbReference>
<dbReference type="SUPFAM" id="SSF53901">
    <property type="entry name" value="Thiolase-like"/>
    <property type="match status" value="1"/>
</dbReference>
<dbReference type="InterPro" id="IPR029058">
    <property type="entry name" value="AB_hydrolase_fold"/>
</dbReference>
<dbReference type="SMART" id="SM00822">
    <property type="entry name" value="PKS_KR"/>
    <property type="match status" value="1"/>
</dbReference>
<dbReference type="SUPFAM" id="SSF55048">
    <property type="entry name" value="Probable ACP-binding domain of malonyl-CoA ACP transacylase"/>
    <property type="match status" value="1"/>
</dbReference>
<accession>A0A223D6T1</accession>
<dbReference type="InterPro" id="IPR016035">
    <property type="entry name" value="Acyl_Trfase/lysoPLipase"/>
</dbReference>
<keyword evidence="5" id="KW-0443">Lipid metabolism</keyword>
<sequence>MAGRFPGAKNTAEFWHNLTVGTESIRSLTEEELKAAGVDSALLSDPFYVKRGAVLEGAELFDADYFDFLPKEAEVTDPQQRLFLECAHEALEDAGYDPQQFAGAVGVFGGTGRNTYVNHIYANPELVQAVGKYGALIGNDADYLATRVAYKLNLRGPALTVQTACSTSMVAVHLACQSLLTYECDMALAGGVAVKDPQVEGYLYQDGGILSPDGHCRAFDAKAQGTVVGNGAGVVLLKRLDEAVADGDHIYAVIRGSAVNNDGSVKVGFTAPSVARQAAVISEALAMAEVEAETISYVEAHGTGTTLGDPIEIAALTQAFRESGVAGNGFCAVGSVKTNVGHLDAAAGVTGLIKTALALQHRVIPATLHVEEPNPQIDFANSPFYINGEQQAWQTKGVRRAGVSSFGIGGTNAHLILEEAPSLEQGSAAKGHQLLMVSAKTDSALEALSSRLADELERHPEIDLADVAYTLQVGRTLHGHRRAVVCQDVPAALRALRDPSLMQTRVVSESAEPFVVFLFSGQGAQYVNMGQELYASVPAFREEVDRLAALAASHLGCSLLEIWAREDLHQTQYAQVALFVFDYALAKLWQAWGVEPQAMIGHSIGEYVAAVLAGVMSLEEALELIVVRGRLMQDMQPGAMMALAMGEADVRKLLAERDGSAESAQREAAFDLVEDGVEVQSWQAHEAGVTAGAGTDSLSIACVNGVKATVVAGPFAAIEALEVRLAARGVTYRRLETSHAFHSEMMEPMLERFAAAVSRMKLSPPKKRYLSNLTGTWITAEEATDPSYYVRHLRETVRFGENVGAVLQEPNCVFLEVGPGRSLTTLVKEVHPVVLATTRHRDEGQSDVACLLNSVAQLVLHGVHVNWQAMHADERRLRLSLPTYPFERRKFYVETGAKKPFRQAGKLADRSEWFYLPLWKQSAPVLKTEHNSLWLVFLDEDGWGDKLVRQLRDAGEDVCTVAQGEEFAVLEGGHFTLNPTQRADYSQLLKQVMPSKIVQLWNLDAPSQDAGFYSMLFLTQALGEQQSGRDCQIFVVTNRLQDVTDDEVLHPERATMLGVVKVISQEYPNLMCRAVDAVLGKQEDRLIEQLLAEFTADDAKETFVAYRGKHRYVQTFEPIRIPDALQNLKLRQGGVYLLTGAGHALGKVFAEQLAQTVKAKLILVAAPGTPRAVVDTEHLFFHADVADVEQMESVVAQALTTFGEIHGVLHAEEVIGSGLIQLKTKELADRVLRPKVQGTLVLHQVLRNCKLDFFALFSRTISFTGGFGQVDNAAASAFLDAFARSQPDVVVVNWSGWQFDAWQAAQTMILPELQKHLQQLQLRFGLSAEEGLVAFERVLGSGLKQVIVSTQDFQTALEELSFFHTSAYLKSLPQTAPIAGGDLLRPYMAPRNEVEQTVVALWQELFTLDRVSVQDNFFELGGNSLLGVQLVMRLRQTFGLDVPMSMLYDSPTVAGLAQSIVKQQIEHTESDELEAMLLEIESLSIEEAQAILTGK</sequence>
<keyword evidence="2" id="KW-0597">Phosphoprotein</keyword>
<dbReference type="GO" id="GO:0004312">
    <property type="term" value="F:fatty acid synthase activity"/>
    <property type="evidence" value="ECO:0007669"/>
    <property type="project" value="TreeGrafter"/>
</dbReference>
<reference evidence="9 10" key="1">
    <citation type="journal article" date="2015" name="Int. J. Syst. Evol. Microbiol.">
        <title>Tumebacillus algifaecis sp. nov., isolated from decomposing algal scum.</title>
        <authorList>
            <person name="Wu Y.F."/>
            <person name="Zhang B."/>
            <person name="Xing P."/>
            <person name="Wu Q.L."/>
            <person name="Liu S.J."/>
        </authorList>
    </citation>
    <scope>NUCLEOTIDE SEQUENCE [LARGE SCALE GENOMIC DNA]</scope>
    <source>
        <strain evidence="9 10">THMBR28</strain>
    </source>
</reference>
<name>A0A223D6T1_9BACL</name>
<evidence type="ECO:0000313" key="9">
    <source>
        <dbReference type="EMBL" id="ASS77200.1"/>
    </source>
</evidence>
<gene>
    <name evidence="9" type="ORF">CIG75_11065</name>
</gene>
<dbReference type="Gene3D" id="3.30.70.250">
    <property type="entry name" value="Malonyl-CoA ACP transacylase, ACP-binding"/>
    <property type="match status" value="1"/>
</dbReference>